<keyword evidence="11" id="KW-1185">Reference proteome</keyword>
<evidence type="ECO:0000256" key="6">
    <source>
        <dbReference type="ARBA" id="ARBA00023136"/>
    </source>
</evidence>
<dbReference type="Gene3D" id="2.40.170.20">
    <property type="entry name" value="TonB-dependent receptor, beta-barrel domain"/>
    <property type="match status" value="1"/>
</dbReference>
<sequence length="908" mass="96800">MRTLAIFSASLIAIAWSAGAQAQDTGQAAPPIKDEAEGSAYDPNTIIVSGERIRGQLIVDQPPVAEYDAEDIASFGGSSIADIVEALGPATSSGRGSRGGRPVILVNGIRVSSFREISSYPPEAIAKVEVFAEEVAQRFGFDPDQRVVNIVLKDDFAALTAELELEAPDSGGYARNQQEATYLKIADGGRLNFNLNLQDTSALTEAERGFVVPSTIPGVADEAPFRSLVADSYSAAGTVNYARAFIESGASLSLNGTATRTEGTALSGLRSIAGTVSTLQRRAKTDALSFGGAYNRRIGDWQASLTTDVVLANADTEIDRRGDTGFDLAESRSRTIENKATFTGYPLALPAGDVTTTFDVELEWKRLESSDTRSASEVSITRRRLRTGANLIVPIAERDGAWGAIGTLSANFSAGIEDLSDFGSLTRWSAGLNWSPFGSLNLQATRIWRESAPSISALGNPRVDTLNVPLVDFATGNEVFATVVSGGNPNLTAETQSDWKFGANWELPFWKDTRLQVDYAVNRSRDVTLASPSYTAAFESAFTDRVSRDGTGDLQLVDLRPVTLYRTSSRSLSFGLSTRGTVGKARAPEGGGQVSRGPGGTGGQGRGPGFDPARFQQLRQQVCAAPEGTMPDLSQLPEQMRARLVGPDGQPDPVKVMELRQRFCSEQTAQQFEAMRTALCAEPFDPAKLPPEMLQRLKGPDGEIDQERLSQMRARMCAPGGGGAPAAGGAGGARGGPGGVPFGRGPGGDGRGRYFINFNHSIALENEIQLAQGGALFDQLDGEVIGGGVVPKHTSTLEGGLFWNGYGVRLSGRYQGKAVLRGSGLPGSSDLFYGDIATFDVRLFADLGQILKQDGGFLKGFRVAFVVDNVFDTRRRVTDAQGNVPDAFDPLRLDPVGRYLGIDLRKQF</sequence>
<dbReference type="Proteomes" id="UP000504693">
    <property type="component" value="Chromosome"/>
</dbReference>
<dbReference type="GO" id="GO:0009279">
    <property type="term" value="C:cell outer membrane"/>
    <property type="evidence" value="ECO:0007669"/>
    <property type="project" value="UniProtKB-SubCell"/>
</dbReference>
<keyword evidence="7" id="KW-0998">Cell outer membrane</keyword>
<reference evidence="10 11" key="1">
    <citation type="submission" date="2020-05" db="EMBL/GenBank/DDBJ databases">
        <title>Erythrobacter mangrovi sp. nov., isolated from rhizosphere soil of mangrove plant (Kandelia candel).</title>
        <authorList>
            <person name="Ye Y.H."/>
        </authorList>
    </citation>
    <scope>NUCLEOTIDE SEQUENCE [LARGE SCALE GENOMIC DNA]</scope>
    <source>
        <strain evidence="10 11">EB310</strain>
    </source>
</reference>
<dbReference type="EMBL" id="CP053921">
    <property type="protein sequence ID" value="QKG69987.1"/>
    <property type="molecule type" value="Genomic_DNA"/>
</dbReference>
<keyword evidence="6" id="KW-0472">Membrane</keyword>
<evidence type="ECO:0000313" key="10">
    <source>
        <dbReference type="EMBL" id="QKG69987.1"/>
    </source>
</evidence>
<dbReference type="GO" id="GO:0015344">
    <property type="term" value="F:siderophore uptake transmembrane transporter activity"/>
    <property type="evidence" value="ECO:0007669"/>
    <property type="project" value="TreeGrafter"/>
</dbReference>
<dbReference type="PANTHER" id="PTHR30069">
    <property type="entry name" value="TONB-DEPENDENT OUTER MEMBRANE RECEPTOR"/>
    <property type="match status" value="1"/>
</dbReference>
<dbReference type="Gene3D" id="2.170.130.10">
    <property type="entry name" value="TonB-dependent receptor, plug domain"/>
    <property type="match status" value="1"/>
</dbReference>
<name>A0A7D4BSI1_9SPHN</name>
<dbReference type="GO" id="GO:0044718">
    <property type="term" value="P:siderophore transmembrane transport"/>
    <property type="evidence" value="ECO:0007669"/>
    <property type="project" value="TreeGrafter"/>
</dbReference>
<organism evidence="10 11">
    <name type="scientific">Erythrobacter mangrovi</name>
    <dbReference type="NCBI Taxonomy" id="2739433"/>
    <lineage>
        <taxon>Bacteria</taxon>
        <taxon>Pseudomonadati</taxon>
        <taxon>Pseudomonadota</taxon>
        <taxon>Alphaproteobacteria</taxon>
        <taxon>Sphingomonadales</taxon>
        <taxon>Erythrobacteraceae</taxon>
        <taxon>Erythrobacter/Porphyrobacter group</taxon>
        <taxon>Erythrobacter</taxon>
    </lineage>
</organism>
<dbReference type="AlphaFoldDB" id="A0A7D4BSI1"/>
<gene>
    <name evidence="10" type="ORF">HQR01_00600</name>
</gene>
<evidence type="ECO:0000256" key="8">
    <source>
        <dbReference type="SAM" id="MobiDB-lite"/>
    </source>
</evidence>
<keyword evidence="3" id="KW-1134">Transmembrane beta strand</keyword>
<dbReference type="SUPFAM" id="SSF56935">
    <property type="entry name" value="Porins"/>
    <property type="match status" value="2"/>
</dbReference>
<dbReference type="InterPro" id="IPR037066">
    <property type="entry name" value="Plug_dom_sf"/>
</dbReference>
<feature type="signal peptide" evidence="9">
    <location>
        <begin position="1"/>
        <end position="22"/>
    </location>
</feature>
<comment type="subcellular location">
    <subcellularLocation>
        <location evidence="1">Cell outer membrane</location>
        <topology evidence="1">Multi-pass membrane protein</topology>
    </subcellularLocation>
</comment>
<evidence type="ECO:0000256" key="7">
    <source>
        <dbReference type="ARBA" id="ARBA00023237"/>
    </source>
</evidence>
<protein>
    <recommendedName>
        <fullName evidence="12">TonB-dependent receptor</fullName>
    </recommendedName>
</protein>
<evidence type="ECO:0008006" key="12">
    <source>
        <dbReference type="Google" id="ProtNLM"/>
    </source>
</evidence>
<feature type="compositionally biased region" description="Gly residues" evidence="8">
    <location>
        <begin position="589"/>
        <end position="608"/>
    </location>
</feature>
<dbReference type="InterPro" id="IPR036942">
    <property type="entry name" value="Beta-barrel_TonB_sf"/>
</dbReference>
<evidence type="ECO:0000256" key="4">
    <source>
        <dbReference type="ARBA" id="ARBA00022692"/>
    </source>
</evidence>
<dbReference type="RefSeq" id="WP_173211874.1">
    <property type="nucleotide sequence ID" value="NZ_CP053921.1"/>
</dbReference>
<evidence type="ECO:0000256" key="2">
    <source>
        <dbReference type="ARBA" id="ARBA00022448"/>
    </source>
</evidence>
<proteinExistence type="predicted"/>
<evidence type="ECO:0000256" key="1">
    <source>
        <dbReference type="ARBA" id="ARBA00004571"/>
    </source>
</evidence>
<dbReference type="KEGG" id="emv:HQR01_00600"/>
<accession>A0A7D4BSI1</accession>
<dbReference type="InterPro" id="IPR039426">
    <property type="entry name" value="TonB-dep_rcpt-like"/>
</dbReference>
<keyword evidence="5 9" id="KW-0732">Signal</keyword>
<evidence type="ECO:0000256" key="9">
    <source>
        <dbReference type="SAM" id="SignalP"/>
    </source>
</evidence>
<feature type="chain" id="PRO_5028798866" description="TonB-dependent receptor" evidence="9">
    <location>
        <begin position="23"/>
        <end position="908"/>
    </location>
</feature>
<keyword evidence="2" id="KW-0813">Transport</keyword>
<evidence type="ECO:0000313" key="11">
    <source>
        <dbReference type="Proteomes" id="UP000504693"/>
    </source>
</evidence>
<dbReference type="InterPro" id="IPR010916">
    <property type="entry name" value="TonB_box_CS"/>
</dbReference>
<evidence type="ECO:0000256" key="3">
    <source>
        <dbReference type="ARBA" id="ARBA00022452"/>
    </source>
</evidence>
<keyword evidence="4" id="KW-0812">Transmembrane</keyword>
<dbReference type="PROSITE" id="PS00430">
    <property type="entry name" value="TONB_DEPENDENT_REC_1"/>
    <property type="match status" value="1"/>
</dbReference>
<feature type="region of interest" description="Disordered" evidence="8">
    <location>
        <begin position="719"/>
        <end position="746"/>
    </location>
</feature>
<dbReference type="PANTHER" id="PTHR30069:SF29">
    <property type="entry name" value="HEMOGLOBIN AND HEMOGLOBIN-HAPTOGLOBIN-BINDING PROTEIN 1-RELATED"/>
    <property type="match status" value="1"/>
</dbReference>
<feature type="region of interest" description="Disordered" evidence="8">
    <location>
        <begin position="579"/>
        <end position="612"/>
    </location>
</feature>
<evidence type="ECO:0000256" key="5">
    <source>
        <dbReference type="ARBA" id="ARBA00022729"/>
    </source>
</evidence>